<dbReference type="Gene3D" id="2.30.30.940">
    <property type="match status" value="1"/>
</dbReference>
<dbReference type="Proteomes" id="UP000830781">
    <property type="component" value="Chromosome"/>
</dbReference>
<dbReference type="GO" id="GO:0005524">
    <property type="term" value="F:ATP binding"/>
    <property type="evidence" value="ECO:0007669"/>
    <property type="project" value="UniProtKB-KW"/>
</dbReference>
<dbReference type="PANTHER" id="PTHR43788">
    <property type="entry name" value="DNA2/NAM7 HELICASE FAMILY MEMBER"/>
    <property type="match status" value="1"/>
</dbReference>
<dbReference type="InterPro" id="IPR027417">
    <property type="entry name" value="P-loop_NTPase"/>
</dbReference>
<feature type="domain" description="UvrD-like helicase C-terminal" evidence="3">
    <location>
        <begin position="615"/>
        <end position="664"/>
    </location>
</feature>
<keyword evidence="1" id="KW-0547">Nucleotide-binding</keyword>
<evidence type="ECO:0000256" key="1">
    <source>
        <dbReference type="ARBA" id="ARBA00022741"/>
    </source>
</evidence>
<dbReference type="Gene3D" id="3.40.50.300">
    <property type="entry name" value="P-loop containing nucleotide triphosphate hydrolases"/>
    <property type="match status" value="2"/>
</dbReference>
<evidence type="ECO:0000259" key="4">
    <source>
        <dbReference type="Pfam" id="PF14490"/>
    </source>
</evidence>
<gene>
    <name evidence="5" type="primary">recD2_2</name>
    <name evidence="5" type="ORF">DSM110277_01432</name>
</gene>
<evidence type="ECO:0000313" key="5">
    <source>
        <dbReference type="EMBL" id="UOA23020.1"/>
    </source>
</evidence>
<evidence type="ECO:0000259" key="3">
    <source>
        <dbReference type="Pfam" id="PF13538"/>
    </source>
</evidence>
<organism evidence="5 6">
    <name type="scientific">Sulfitobacter pontiacus</name>
    <dbReference type="NCBI Taxonomy" id="60137"/>
    <lineage>
        <taxon>Bacteria</taxon>
        <taxon>Pseudomonadati</taxon>
        <taxon>Pseudomonadota</taxon>
        <taxon>Alphaproteobacteria</taxon>
        <taxon>Rhodobacterales</taxon>
        <taxon>Roseobacteraceae</taxon>
        <taxon>Sulfitobacter</taxon>
    </lineage>
</organism>
<reference evidence="6" key="1">
    <citation type="journal article" date="2022" name="Microorganisms">
        <title>Beyond the ABCs#Discovery of Three New Plasmid Types in Rhodobacterales (RepQ, RepY, RepW).</title>
        <authorList>
            <person name="Freese H.M."/>
            <person name="Ringel V."/>
            <person name="Overmann J."/>
            <person name="Petersen J."/>
        </authorList>
    </citation>
    <scope>NUCLEOTIDE SEQUENCE [LARGE SCALE GENOMIC DNA]</scope>
    <source>
        <strain evidence="6">DSM 110277</strain>
    </source>
</reference>
<dbReference type="GO" id="GO:0006310">
    <property type="term" value="P:DNA recombination"/>
    <property type="evidence" value="ECO:0007669"/>
    <property type="project" value="TreeGrafter"/>
</dbReference>
<name>A0AAX3ABL9_9RHOB</name>
<dbReference type="SUPFAM" id="SSF52540">
    <property type="entry name" value="P-loop containing nucleoside triphosphate hydrolases"/>
    <property type="match status" value="2"/>
</dbReference>
<proteinExistence type="predicted"/>
<dbReference type="EC" id="3.6.4.12" evidence="5"/>
<dbReference type="Gene3D" id="1.10.10.2220">
    <property type="match status" value="1"/>
</dbReference>
<dbReference type="GO" id="GO:0016787">
    <property type="term" value="F:hydrolase activity"/>
    <property type="evidence" value="ECO:0007669"/>
    <property type="project" value="UniProtKB-KW"/>
</dbReference>
<dbReference type="AlphaFoldDB" id="A0AAX3ABL9"/>
<evidence type="ECO:0000256" key="2">
    <source>
        <dbReference type="ARBA" id="ARBA00022840"/>
    </source>
</evidence>
<feature type="domain" description="ATP-dependent RecD2 DNA helicase-like helix-hairpin-helix" evidence="4">
    <location>
        <begin position="143"/>
        <end position="226"/>
    </location>
</feature>
<protein>
    <submittedName>
        <fullName evidence="5">ATP-dependent RecD-like DNA helicase</fullName>
        <ecNumber evidence="5">3.6.4.12</ecNumber>
    </submittedName>
</protein>
<accession>A0AAX3ABL9</accession>
<dbReference type="GO" id="GO:0009338">
    <property type="term" value="C:exodeoxyribonuclease V complex"/>
    <property type="evidence" value="ECO:0007669"/>
    <property type="project" value="TreeGrafter"/>
</dbReference>
<dbReference type="InterPro" id="IPR027785">
    <property type="entry name" value="UvrD-like_helicase_C"/>
</dbReference>
<dbReference type="CDD" id="cd17933">
    <property type="entry name" value="DEXSc_RecD-like"/>
    <property type="match status" value="1"/>
</dbReference>
<keyword evidence="5" id="KW-0378">Hydrolase</keyword>
<keyword evidence="6" id="KW-1185">Reference proteome</keyword>
<keyword evidence="5" id="KW-0347">Helicase</keyword>
<dbReference type="InterPro" id="IPR029493">
    <property type="entry name" value="RecD2-like_HHH"/>
</dbReference>
<dbReference type="GO" id="GO:0017116">
    <property type="term" value="F:single-stranded DNA helicase activity"/>
    <property type="evidence" value="ECO:0007669"/>
    <property type="project" value="TreeGrafter"/>
</dbReference>
<keyword evidence="2" id="KW-0067">ATP-binding</keyword>
<dbReference type="Pfam" id="PF14490">
    <property type="entry name" value="HHH_RecD2"/>
    <property type="match status" value="1"/>
</dbReference>
<dbReference type="PANTHER" id="PTHR43788:SF6">
    <property type="entry name" value="DNA HELICASE B"/>
    <property type="match status" value="1"/>
</dbReference>
<dbReference type="InterPro" id="IPR050534">
    <property type="entry name" value="Coronavir_polyprotein_1ab"/>
</dbReference>
<dbReference type="Pfam" id="PF13538">
    <property type="entry name" value="UvrD_C_2"/>
    <property type="match status" value="1"/>
</dbReference>
<sequence>MSFSGVKFCVRSRAAFAPIDGNGAGAVSMGEVRPAAKRGPGPIDAETGLFQLGGREGKRNQTQNGFVIGERLFEQSSKANIVRFLAEEPTFAGIGNVRASKLVDRFGDGLLTVIRDRDHAVFEVLPEGVATVLFENFGDAAAEAELAMYLDALGIDERLGKKVVGAWGQLGAGKLRKNPYLLISWVPWDKVDLIGRRIGIPSEDPQRLCAACEYVLYSRLTQGHTWTSLKEVKKHLSAFIGERNAAPAIEACLDNHGAVFNADGLQPLGAAIMERFVIRQALCGGSDQKDMFSNRAWSWSEFELQLREIEAEQGFSFTEMQLRAIRSALEGRFNVFAGYAGSGKTSVLRAICALAETRGLKVHLMALSGRAAKRMTEATGYRSCTIARFIRDHQGSELEPANLVLIDEASMVDLSDLYRILRICMNARICLVGDPAQLPPIGFGAPFADLVALPRVSKVVLDKVHRQDETTGIPAIAKNIRSGIPDVLEIYSGLTDGVQYLHADEVGVPEVIYGIGRAFAQAGCDRDDVQIIAPVKRGAGGVNNINRFMSGLKPRRKFMTGSDTVRVGDPIVYLRNDPQKDLRNGSLGRLISPELAEFDGSEVHVDESDVKNIDLAYCLTVHKSQGSQWDRVIVPLFNGGRSSFVERSLIYTAVTRAAKQVVIVGDYEAYVFAVRSVTAANKRQSGVKADG</sequence>
<dbReference type="Pfam" id="PF13604">
    <property type="entry name" value="AAA_30"/>
    <property type="match status" value="1"/>
</dbReference>
<dbReference type="CDD" id="cd18809">
    <property type="entry name" value="SF1_C_RecD"/>
    <property type="match status" value="1"/>
</dbReference>
<dbReference type="EMBL" id="CP084959">
    <property type="protein sequence ID" value="UOA23020.1"/>
    <property type="molecule type" value="Genomic_DNA"/>
</dbReference>
<evidence type="ECO:0000313" key="6">
    <source>
        <dbReference type="Proteomes" id="UP000830781"/>
    </source>
</evidence>